<evidence type="ECO:0000313" key="2">
    <source>
        <dbReference type="EMBL" id="EEQ64990.1"/>
    </source>
</evidence>
<name>A0A826HN71_LACPA</name>
<dbReference type="AlphaFoldDB" id="A0A826HN71"/>
<dbReference type="KEGG" id="lpi:LBPG_00439"/>
<feature type="region of interest" description="Disordered" evidence="1">
    <location>
        <begin position="1"/>
        <end position="24"/>
    </location>
</feature>
<dbReference type="EMBL" id="CP002391">
    <property type="protein sequence ID" value="EEQ64990.1"/>
    <property type="molecule type" value="Genomic_DNA"/>
</dbReference>
<proteinExistence type="predicted"/>
<accession>A0A826HN71</accession>
<protein>
    <submittedName>
        <fullName evidence="2">Uncharacterized protein</fullName>
    </submittedName>
</protein>
<dbReference type="GeneID" id="57090060"/>
<dbReference type="RefSeq" id="WP_003565392.1">
    <property type="nucleotide sequence ID" value="NC_022112.1"/>
</dbReference>
<evidence type="ECO:0000313" key="3">
    <source>
        <dbReference type="Proteomes" id="UP000015927"/>
    </source>
</evidence>
<dbReference type="Proteomes" id="UP000015927">
    <property type="component" value="Chromosome"/>
</dbReference>
<sequence length="61" mass="6836">MSENSDIVQVKFDQESSSRPPLPTSKALQIRVNSHETVVIYTHIQGYILDALLKAAFPDVH</sequence>
<gene>
    <name evidence="2" type="ORF">LBPG_00439</name>
</gene>
<organism evidence="2 3">
    <name type="scientific">Lacticaseibacillus paracasei subsp. paracasei 8700:2</name>
    <dbReference type="NCBI Taxonomy" id="537973"/>
    <lineage>
        <taxon>Bacteria</taxon>
        <taxon>Bacillati</taxon>
        <taxon>Bacillota</taxon>
        <taxon>Bacilli</taxon>
        <taxon>Lactobacillales</taxon>
        <taxon>Lactobacillaceae</taxon>
        <taxon>Lacticaseibacillus</taxon>
    </lineage>
</organism>
<reference evidence="2 3" key="1">
    <citation type="submission" date="2010-12" db="EMBL/GenBank/DDBJ databases">
        <title>The Genome Sequence of Lactobacillus paracasei subsp. paracasei strain 8700:2.</title>
        <authorList>
            <consortium name="The Broad Institute Genome Sequencing Platform"/>
            <person name="Ward D."/>
            <person name="Earl A."/>
            <person name="Feldgarden M."/>
            <person name="Young S.K."/>
            <person name="Gargeya S."/>
            <person name="Zeng Q."/>
            <person name="Alvarado L."/>
            <person name="Berlin A."/>
            <person name="Bochicchio J."/>
            <person name="Chapman S.B."/>
            <person name="Chen Z."/>
            <person name="Freedman E."/>
            <person name="Gellesch M."/>
            <person name="Goldberg J."/>
            <person name="Griggs A."/>
            <person name="Gujja S."/>
            <person name="Heilman E."/>
            <person name="Heiman D."/>
            <person name="Howarth C."/>
            <person name="Mehta T."/>
            <person name="Neiman D."/>
            <person name="Pearson M."/>
            <person name="Roberts A."/>
            <person name="Saif S."/>
            <person name="Shea T."/>
            <person name="Shenoy N."/>
            <person name="Sisk P."/>
            <person name="Stolte C."/>
            <person name="Sykes S."/>
            <person name="White J."/>
            <person name="Yandava C."/>
            <person name="Saulnier D."/>
            <person name="Haas B."/>
            <person name="Nusbaum C."/>
            <person name="Birren B."/>
        </authorList>
    </citation>
    <scope>NUCLEOTIDE SEQUENCE [LARGE SCALE GENOMIC DNA]</scope>
    <source>
        <strain evidence="2 3">8700:2</strain>
    </source>
</reference>
<evidence type="ECO:0000256" key="1">
    <source>
        <dbReference type="SAM" id="MobiDB-lite"/>
    </source>
</evidence>